<accession>A0A4U5PRA0</accession>
<name>A0A4U5PRA0_POPAL</name>
<dbReference type="EMBL" id="RCHU01000650">
    <property type="protein sequence ID" value="TKR98956.1"/>
    <property type="molecule type" value="Genomic_DNA"/>
</dbReference>
<reference evidence="2" key="1">
    <citation type="submission" date="2018-10" db="EMBL/GenBank/DDBJ databases">
        <title>Population genomic analysis revealed the cold adaptation of white poplar.</title>
        <authorList>
            <person name="Liu Y.-J."/>
        </authorList>
    </citation>
    <scope>NUCLEOTIDE SEQUENCE [LARGE SCALE GENOMIC DNA]</scope>
    <source>
        <strain evidence="2">PAL-ZL1</strain>
    </source>
</reference>
<gene>
    <name evidence="2" type="ORF">D5086_0000197850</name>
</gene>
<feature type="compositionally biased region" description="Basic residues" evidence="1">
    <location>
        <begin position="25"/>
        <end position="36"/>
    </location>
</feature>
<feature type="compositionally biased region" description="Polar residues" evidence="1">
    <location>
        <begin position="185"/>
        <end position="195"/>
    </location>
</feature>
<sequence length="362" mass="39895">MGSPQADARSAHVPGHAVDGARCSPRSRRRRLHGRFKGPGFGPPPRSASVPRPEPIGGPAVTVPHPTGAHRRPPSTSPSRQFQALFDSLFKVLFIFPSRYLFAIGLLARSSHDGALTLSGAPSRGLGPGPPLRTLLQTTIRTPQAPDSQAGHFPSRLTWGRNESILEFRCPRVQEIPGGDRRARTTVSEGLSTTARRGDRRRGLDFGPTASGSARETSIRPRPREPRGEGATMRDTQADVPSTRRPRAQLAFKDSMVHGILQFTPSIAFRYVLHRCESRDIRCRESFRLSPEEGAPPTPRLRGRAPSTQFPWRFSRRGSFASRAGRRRVPPRPARTRGAGAPRAQLVMPRVSRVVLLGRFRQ</sequence>
<evidence type="ECO:0000256" key="1">
    <source>
        <dbReference type="SAM" id="MobiDB-lite"/>
    </source>
</evidence>
<proteinExistence type="predicted"/>
<feature type="compositionally biased region" description="Basic and acidic residues" evidence="1">
    <location>
        <begin position="217"/>
        <end position="228"/>
    </location>
</feature>
<dbReference type="AlphaFoldDB" id="A0A4U5PRA0"/>
<comment type="caution">
    <text evidence="2">The sequence shown here is derived from an EMBL/GenBank/DDBJ whole genome shotgun (WGS) entry which is preliminary data.</text>
</comment>
<feature type="compositionally biased region" description="Pro residues" evidence="1">
    <location>
        <begin position="41"/>
        <end position="56"/>
    </location>
</feature>
<dbReference type="PANTHER" id="PTHR47188:SF1">
    <property type="entry name" value="PROTEIN TAR1"/>
    <property type="match status" value="1"/>
</dbReference>
<feature type="region of interest" description="Disordered" evidence="1">
    <location>
        <begin position="1"/>
        <end position="79"/>
    </location>
</feature>
<feature type="region of interest" description="Disordered" evidence="1">
    <location>
        <begin position="321"/>
        <end position="342"/>
    </location>
</feature>
<dbReference type="GO" id="GO:0043457">
    <property type="term" value="P:regulation of cellular respiration"/>
    <property type="evidence" value="ECO:0007669"/>
    <property type="project" value="InterPro"/>
</dbReference>
<dbReference type="PANTHER" id="PTHR47188">
    <property type="entry name" value="PROTEIN TAR1"/>
    <property type="match status" value="1"/>
</dbReference>
<feature type="region of interest" description="Disordered" evidence="1">
    <location>
        <begin position="177"/>
        <end position="245"/>
    </location>
</feature>
<evidence type="ECO:0000313" key="2">
    <source>
        <dbReference type="EMBL" id="TKR98956.1"/>
    </source>
</evidence>
<dbReference type="InterPro" id="IPR044792">
    <property type="entry name" value="TAR1"/>
</dbReference>
<protein>
    <submittedName>
        <fullName evidence="2">Uncharacterized protein</fullName>
    </submittedName>
</protein>
<organism evidence="2">
    <name type="scientific">Populus alba</name>
    <name type="common">White poplar</name>
    <dbReference type="NCBI Taxonomy" id="43335"/>
    <lineage>
        <taxon>Eukaryota</taxon>
        <taxon>Viridiplantae</taxon>
        <taxon>Streptophyta</taxon>
        <taxon>Embryophyta</taxon>
        <taxon>Tracheophyta</taxon>
        <taxon>Spermatophyta</taxon>
        <taxon>Magnoliopsida</taxon>
        <taxon>eudicotyledons</taxon>
        <taxon>Gunneridae</taxon>
        <taxon>Pentapetalae</taxon>
        <taxon>rosids</taxon>
        <taxon>fabids</taxon>
        <taxon>Malpighiales</taxon>
        <taxon>Salicaceae</taxon>
        <taxon>Saliceae</taxon>
        <taxon>Populus</taxon>
    </lineage>
</organism>